<proteinExistence type="predicted"/>
<dbReference type="Pfam" id="PF13784">
    <property type="entry name" value="Fic_N"/>
    <property type="match status" value="1"/>
</dbReference>
<sequence length="127" mass="14976">MEDFISGEYKKYFYDKEIEYNSFIPGWVNRQFNWKDNEIYTLLSKSDRLIGQLNSFSGLIPDIDVFILMHIITEASKSSKIEGTQTDIDEAILPEKVIKPEKRDDWNEVQNYIKAMDFAIEELKKIP</sequence>
<gene>
    <name evidence="2" type="ORF">S01H4_45462</name>
</gene>
<protein>
    <recommendedName>
        <fullName evidence="1">Fic/DOC N-terminal domain-containing protein</fullName>
    </recommendedName>
</protein>
<evidence type="ECO:0000313" key="2">
    <source>
        <dbReference type="EMBL" id="GAG99353.1"/>
    </source>
</evidence>
<dbReference type="InterPro" id="IPR036597">
    <property type="entry name" value="Fido-like_dom_sf"/>
</dbReference>
<feature type="domain" description="Fic/DOC N-terminal" evidence="1">
    <location>
        <begin position="41"/>
        <end position="121"/>
    </location>
</feature>
<dbReference type="InterPro" id="IPR025758">
    <property type="entry name" value="Fic/DOC_N"/>
</dbReference>
<dbReference type="EMBL" id="BART01025312">
    <property type="protein sequence ID" value="GAG99353.1"/>
    <property type="molecule type" value="Genomic_DNA"/>
</dbReference>
<dbReference type="Gene3D" id="1.10.3290.10">
    <property type="entry name" value="Fido-like domain"/>
    <property type="match status" value="1"/>
</dbReference>
<dbReference type="AlphaFoldDB" id="X1CTB9"/>
<evidence type="ECO:0000259" key="1">
    <source>
        <dbReference type="Pfam" id="PF13784"/>
    </source>
</evidence>
<feature type="non-terminal residue" evidence="2">
    <location>
        <position position="127"/>
    </location>
</feature>
<reference evidence="2" key="1">
    <citation type="journal article" date="2014" name="Front. Microbiol.">
        <title>High frequency of phylogenetically diverse reductive dehalogenase-homologous genes in deep subseafloor sedimentary metagenomes.</title>
        <authorList>
            <person name="Kawai M."/>
            <person name="Futagami T."/>
            <person name="Toyoda A."/>
            <person name="Takaki Y."/>
            <person name="Nishi S."/>
            <person name="Hori S."/>
            <person name="Arai W."/>
            <person name="Tsubouchi T."/>
            <person name="Morono Y."/>
            <person name="Uchiyama I."/>
            <person name="Ito T."/>
            <person name="Fujiyama A."/>
            <person name="Inagaki F."/>
            <person name="Takami H."/>
        </authorList>
    </citation>
    <scope>NUCLEOTIDE SEQUENCE</scope>
    <source>
        <strain evidence="2">Expedition CK06-06</strain>
    </source>
</reference>
<name>X1CTB9_9ZZZZ</name>
<comment type="caution">
    <text evidence="2">The sequence shown here is derived from an EMBL/GenBank/DDBJ whole genome shotgun (WGS) entry which is preliminary data.</text>
</comment>
<organism evidence="2">
    <name type="scientific">marine sediment metagenome</name>
    <dbReference type="NCBI Taxonomy" id="412755"/>
    <lineage>
        <taxon>unclassified sequences</taxon>
        <taxon>metagenomes</taxon>
        <taxon>ecological metagenomes</taxon>
    </lineage>
</organism>
<accession>X1CTB9</accession>